<evidence type="ECO:0000259" key="11">
    <source>
        <dbReference type="PROSITE" id="PS50089"/>
    </source>
</evidence>
<keyword evidence="8" id="KW-0539">Nucleus</keyword>
<keyword evidence="13" id="KW-1185">Reference proteome</keyword>
<evidence type="ECO:0000256" key="5">
    <source>
        <dbReference type="ARBA" id="ARBA00022771"/>
    </source>
</evidence>
<evidence type="ECO:0000256" key="1">
    <source>
        <dbReference type="ARBA" id="ARBA00004123"/>
    </source>
</evidence>
<dbReference type="Proteomes" id="UP000472273">
    <property type="component" value="Unplaced"/>
</dbReference>
<dbReference type="InterPro" id="IPR001841">
    <property type="entry name" value="Znf_RING"/>
</dbReference>
<evidence type="ECO:0000256" key="3">
    <source>
        <dbReference type="ARBA" id="ARBA00022737"/>
    </source>
</evidence>
<dbReference type="PANTHER" id="PTHR13763:SF0">
    <property type="entry name" value="BREAST CANCER TYPE 1 SUSCEPTIBILITY PROTEIN"/>
    <property type="match status" value="1"/>
</dbReference>
<evidence type="ECO:0000256" key="10">
    <source>
        <dbReference type="PROSITE-ProRule" id="PRU00175"/>
    </source>
</evidence>
<dbReference type="InterPro" id="IPR017907">
    <property type="entry name" value="Znf_RING_CS"/>
</dbReference>
<dbReference type="Ensembl" id="ENSPTXT00000024926.1">
    <property type="protein sequence ID" value="ENSPTXP00000024180.1"/>
    <property type="gene ID" value="ENSPTXG00000016796.1"/>
</dbReference>
<dbReference type="InterPro" id="IPR013083">
    <property type="entry name" value="Znf_RING/FYVE/PHD"/>
</dbReference>
<comment type="subcellular location">
    <subcellularLocation>
        <location evidence="1">Nucleus</location>
    </subcellularLocation>
</comment>
<evidence type="ECO:0000256" key="9">
    <source>
        <dbReference type="ARBA" id="ARBA00023306"/>
    </source>
</evidence>
<sequence>MELSIIFFYVEDTLFEMHSFDVLFISFSLEMIKEPVSTNCAHIFCRFCMLKLLRQKNGVAQCPLCYGKVTRR</sequence>
<proteinExistence type="predicted"/>
<dbReference type="PROSITE" id="PS00518">
    <property type="entry name" value="ZF_RING_1"/>
    <property type="match status" value="1"/>
</dbReference>
<keyword evidence="7" id="KW-0234">DNA repair</keyword>
<accession>A0A670ZN54</accession>
<keyword evidence="4" id="KW-0227">DNA damage</keyword>
<evidence type="ECO:0000256" key="2">
    <source>
        <dbReference type="ARBA" id="ARBA00022723"/>
    </source>
</evidence>
<evidence type="ECO:0000256" key="7">
    <source>
        <dbReference type="ARBA" id="ARBA00023204"/>
    </source>
</evidence>
<keyword evidence="3" id="KW-0677">Repeat</keyword>
<dbReference type="GO" id="GO:0031436">
    <property type="term" value="C:BRCA1-BARD1 complex"/>
    <property type="evidence" value="ECO:0007669"/>
    <property type="project" value="TreeGrafter"/>
</dbReference>
<keyword evidence="5 10" id="KW-0863">Zinc-finger</keyword>
<reference evidence="12" key="1">
    <citation type="submission" date="2025-08" db="UniProtKB">
        <authorList>
            <consortium name="Ensembl"/>
        </authorList>
    </citation>
    <scope>IDENTIFICATION</scope>
</reference>
<dbReference type="GO" id="GO:0000724">
    <property type="term" value="P:double-strand break repair via homologous recombination"/>
    <property type="evidence" value="ECO:0007669"/>
    <property type="project" value="TreeGrafter"/>
</dbReference>
<reference evidence="12" key="2">
    <citation type="submission" date="2025-09" db="UniProtKB">
        <authorList>
            <consortium name="Ensembl"/>
        </authorList>
    </citation>
    <scope>IDENTIFICATION</scope>
</reference>
<dbReference type="AlphaFoldDB" id="A0A670ZN54"/>
<organism evidence="12 13">
    <name type="scientific">Pseudonaja textilis</name>
    <name type="common">Eastern brown snake</name>
    <dbReference type="NCBI Taxonomy" id="8673"/>
    <lineage>
        <taxon>Eukaryota</taxon>
        <taxon>Metazoa</taxon>
        <taxon>Chordata</taxon>
        <taxon>Craniata</taxon>
        <taxon>Vertebrata</taxon>
        <taxon>Euteleostomi</taxon>
        <taxon>Lepidosauria</taxon>
        <taxon>Squamata</taxon>
        <taxon>Bifurcata</taxon>
        <taxon>Unidentata</taxon>
        <taxon>Episquamata</taxon>
        <taxon>Toxicofera</taxon>
        <taxon>Serpentes</taxon>
        <taxon>Colubroidea</taxon>
        <taxon>Elapidae</taxon>
        <taxon>Hydrophiinae</taxon>
        <taxon>Pseudonaja</taxon>
    </lineage>
</organism>
<dbReference type="Gene3D" id="3.30.40.10">
    <property type="entry name" value="Zinc/RING finger domain, C3HC4 (zinc finger)"/>
    <property type="match status" value="1"/>
</dbReference>
<evidence type="ECO:0000313" key="12">
    <source>
        <dbReference type="Ensembl" id="ENSPTXP00000024180.1"/>
    </source>
</evidence>
<dbReference type="SUPFAM" id="SSF57850">
    <property type="entry name" value="RING/U-box"/>
    <property type="match status" value="1"/>
</dbReference>
<dbReference type="PROSITE" id="PS50089">
    <property type="entry name" value="ZF_RING_2"/>
    <property type="match status" value="1"/>
</dbReference>
<dbReference type="GO" id="GO:0004842">
    <property type="term" value="F:ubiquitin-protein transferase activity"/>
    <property type="evidence" value="ECO:0007669"/>
    <property type="project" value="TreeGrafter"/>
</dbReference>
<dbReference type="InterPro" id="IPR031099">
    <property type="entry name" value="BRCA1-associated"/>
</dbReference>
<evidence type="ECO:0000313" key="13">
    <source>
        <dbReference type="Proteomes" id="UP000472273"/>
    </source>
</evidence>
<keyword evidence="9" id="KW-0131">Cell cycle</keyword>
<dbReference type="GO" id="GO:0007095">
    <property type="term" value="P:mitotic G2 DNA damage checkpoint signaling"/>
    <property type="evidence" value="ECO:0007669"/>
    <property type="project" value="TreeGrafter"/>
</dbReference>
<dbReference type="GO" id="GO:0043009">
    <property type="term" value="P:chordate embryonic development"/>
    <property type="evidence" value="ECO:0007669"/>
    <property type="project" value="TreeGrafter"/>
</dbReference>
<evidence type="ECO:0000256" key="4">
    <source>
        <dbReference type="ARBA" id="ARBA00022763"/>
    </source>
</evidence>
<dbReference type="Pfam" id="PF00097">
    <property type="entry name" value="zf-C3HC4"/>
    <property type="match status" value="1"/>
</dbReference>
<evidence type="ECO:0000256" key="8">
    <source>
        <dbReference type="ARBA" id="ARBA00023242"/>
    </source>
</evidence>
<dbReference type="InterPro" id="IPR018957">
    <property type="entry name" value="Znf_C3HC4_RING-type"/>
</dbReference>
<dbReference type="GO" id="GO:0008270">
    <property type="term" value="F:zinc ion binding"/>
    <property type="evidence" value="ECO:0007669"/>
    <property type="project" value="UniProtKB-KW"/>
</dbReference>
<dbReference type="OMA" id="FEMHSFD"/>
<keyword evidence="6" id="KW-0862">Zinc</keyword>
<keyword evidence="2" id="KW-0479">Metal-binding</keyword>
<protein>
    <recommendedName>
        <fullName evidence="11">RING-type domain-containing protein</fullName>
    </recommendedName>
</protein>
<feature type="domain" description="RING-type" evidence="11">
    <location>
        <begin position="40"/>
        <end position="65"/>
    </location>
</feature>
<dbReference type="GO" id="GO:0070531">
    <property type="term" value="C:BRCA1-A complex"/>
    <property type="evidence" value="ECO:0007669"/>
    <property type="project" value="TreeGrafter"/>
</dbReference>
<evidence type="ECO:0000256" key="6">
    <source>
        <dbReference type="ARBA" id="ARBA00022833"/>
    </source>
</evidence>
<dbReference type="PANTHER" id="PTHR13763">
    <property type="entry name" value="BREAST CANCER TYPE 1 SUSCEPTIBILITY PROTEIN BRCA1"/>
    <property type="match status" value="1"/>
</dbReference>
<dbReference type="GeneTree" id="ENSGT00970000197525"/>
<dbReference type="GO" id="GO:0045944">
    <property type="term" value="P:positive regulation of transcription by RNA polymerase II"/>
    <property type="evidence" value="ECO:0007669"/>
    <property type="project" value="TreeGrafter"/>
</dbReference>
<name>A0A670ZN54_PSETE</name>